<accession>A0A923HCI2</accession>
<comment type="caution">
    <text evidence="1">The sequence shown here is derived from an EMBL/GenBank/DDBJ whole genome shotgun (WGS) entry which is preliminary data.</text>
</comment>
<proteinExistence type="predicted"/>
<dbReference type="AlphaFoldDB" id="A0A923HCI2"/>
<gene>
    <name evidence="1" type="ORF">H8K32_07810</name>
</gene>
<name>A0A923HCI2_9BURK</name>
<reference evidence="1" key="1">
    <citation type="submission" date="2020-08" db="EMBL/GenBank/DDBJ databases">
        <title>Novel species isolated from subtropical streams in China.</title>
        <authorList>
            <person name="Lu H."/>
        </authorList>
    </citation>
    <scope>NUCLEOTIDE SEQUENCE</scope>
    <source>
        <strain evidence="1">KACC 12607</strain>
    </source>
</reference>
<sequence length="258" mass="28492">MQLNKKYGQVKFGVVAMLTFQLVACGNSADSSDATNSDANSVAGQTYEVVTVTQPENFSQYRDWYKTIYESCVELAKARNLPVKPFVNVPVDFIIDKDVYISDGKNYLHSNFSYGININDDVPEKGCGTSIVKTESHLIIKNGKSYAVDVQENGERVGPQFQVDMVQEPAEDTSLYSVPKVVNGIPLKCQASSEFNKALGEFCILEPKGITKFIQIDGKFLPAYARNFLTKDQFGVLVTKPVSVKANVPINSTVFDVK</sequence>
<keyword evidence="2" id="KW-1185">Reference proteome</keyword>
<dbReference type="RefSeq" id="WP_186911929.1">
    <property type="nucleotide sequence ID" value="NZ_JACOFV010000006.1"/>
</dbReference>
<dbReference type="EMBL" id="JACOFV010000006">
    <property type="protein sequence ID" value="MBC3861997.1"/>
    <property type="molecule type" value="Genomic_DNA"/>
</dbReference>
<dbReference type="Proteomes" id="UP000634011">
    <property type="component" value="Unassembled WGS sequence"/>
</dbReference>
<protein>
    <submittedName>
        <fullName evidence="1">Uncharacterized protein</fullName>
    </submittedName>
</protein>
<evidence type="ECO:0000313" key="1">
    <source>
        <dbReference type="EMBL" id="MBC3861997.1"/>
    </source>
</evidence>
<evidence type="ECO:0000313" key="2">
    <source>
        <dbReference type="Proteomes" id="UP000634011"/>
    </source>
</evidence>
<organism evidence="1 2">
    <name type="scientific">Undibacterium jejuense</name>
    <dbReference type="NCBI Taxonomy" id="1344949"/>
    <lineage>
        <taxon>Bacteria</taxon>
        <taxon>Pseudomonadati</taxon>
        <taxon>Pseudomonadota</taxon>
        <taxon>Betaproteobacteria</taxon>
        <taxon>Burkholderiales</taxon>
        <taxon>Oxalobacteraceae</taxon>
        <taxon>Undibacterium</taxon>
    </lineage>
</organism>